<evidence type="ECO:0000313" key="2">
    <source>
        <dbReference type="EMBL" id="ETN75255.1"/>
    </source>
</evidence>
<evidence type="ECO:0000256" key="1">
    <source>
        <dbReference type="SAM" id="SignalP"/>
    </source>
</evidence>
<name>W2SZU5_NECAM</name>
<dbReference type="AlphaFoldDB" id="W2SZU5"/>
<proteinExistence type="predicted"/>
<reference evidence="3" key="1">
    <citation type="journal article" date="2014" name="Nat. Genet.">
        <title>Genome of the human hookworm Necator americanus.</title>
        <authorList>
            <person name="Tang Y.T."/>
            <person name="Gao X."/>
            <person name="Rosa B.A."/>
            <person name="Abubucker S."/>
            <person name="Hallsworth-Pepin K."/>
            <person name="Martin J."/>
            <person name="Tyagi R."/>
            <person name="Heizer E."/>
            <person name="Zhang X."/>
            <person name="Bhonagiri-Palsikar V."/>
            <person name="Minx P."/>
            <person name="Warren W.C."/>
            <person name="Wang Q."/>
            <person name="Zhan B."/>
            <person name="Hotez P.J."/>
            <person name="Sternberg P.W."/>
            <person name="Dougall A."/>
            <person name="Gaze S.T."/>
            <person name="Mulvenna J."/>
            <person name="Sotillo J."/>
            <person name="Ranganathan S."/>
            <person name="Rabelo E.M."/>
            <person name="Wilson R.K."/>
            <person name="Felgner P.L."/>
            <person name="Bethony J."/>
            <person name="Hawdon J.M."/>
            <person name="Gasser R.B."/>
            <person name="Loukas A."/>
            <person name="Mitreva M."/>
        </authorList>
    </citation>
    <scope>NUCLEOTIDE SEQUENCE [LARGE SCALE GENOMIC DNA]</scope>
</reference>
<dbReference type="Proteomes" id="UP000053676">
    <property type="component" value="Unassembled WGS sequence"/>
</dbReference>
<protein>
    <submittedName>
        <fullName evidence="2">Uncharacterized protein</fullName>
    </submittedName>
</protein>
<organism evidence="2 3">
    <name type="scientific">Necator americanus</name>
    <name type="common">Human hookworm</name>
    <dbReference type="NCBI Taxonomy" id="51031"/>
    <lineage>
        <taxon>Eukaryota</taxon>
        <taxon>Metazoa</taxon>
        <taxon>Ecdysozoa</taxon>
        <taxon>Nematoda</taxon>
        <taxon>Chromadorea</taxon>
        <taxon>Rhabditida</taxon>
        <taxon>Rhabditina</taxon>
        <taxon>Rhabditomorpha</taxon>
        <taxon>Strongyloidea</taxon>
        <taxon>Ancylostomatidae</taxon>
        <taxon>Bunostominae</taxon>
        <taxon>Necator</taxon>
    </lineage>
</organism>
<dbReference type="EMBL" id="KI660311">
    <property type="protein sequence ID" value="ETN75255.1"/>
    <property type="molecule type" value="Genomic_DNA"/>
</dbReference>
<accession>W2SZU5</accession>
<dbReference type="KEGG" id="nai:NECAME_00666"/>
<feature type="signal peptide" evidence="1">
    <location>
        <begin position="1"/>
        <end position="24"/>
    </location>
</feature>
<evidence type="ECO:0000313" key="3">
    <source>
        <dbReference type="Proteomes" id="UP000053676"/>
    </source>
</evidence>
<keyword evidence="3" id="KW-1185">Reference proteome</keyword>
<feature type="chain" id="PRO_5004824758" evidence="1">
    <location>
        <begin position="25"/>
        <end position="74"/>
    </location>
</feature>
<sequence length="74" mass="8064">MGNTLAVHNRTLLNLLLTQHAVLQTGFGPNGKNGALVQELGASNAGQRQELAHVPQTLMVVRVPEMILRLRAVW</sequence>
<keyword evidence="1" id="KW-0732">Signal</keyword>
<gene>
    <name evidence="2" type="ORF">NECAME_00666</name>
</gene>